<protein>
    <submittedName>
        <fullName evidence="6">Peptide ABC transporter ATP-binding protein</fullName>
    </submittedName>
</protein>
<dbReference type="Proteomes" id="UP000239290">
    <property type="component" value="Unassembled WGS sequence"/>
</dbReference>
<dbReference type="SUPFAM" id="SSF52540">
    <property type="entry name" value="P-loop containing nucleoside triphosphate hydrolases"/>
    <property type="match status" value="1"/>
</dbReference>
<dbReference type="CDD" id="cd03257">
    <property type="entry name" value="ABC_NikE_OppD_transporters"/>
    <property type="match status" value="1"/>
</dbReference>
<keyword evidence="4 6" id="KW-0067">ATP-binding</keyword>
<dbReference type="InterPro" id="IPR017871">
    <property type="entry name" value="ABC_transporter-like_CS"/>
</dbReference>
<sequence length="334" mass="36199">MTTTETSATPAGEVLLEVSGLEVAFRSGRSDVVRAVAGVSFDVRRGETLGIVGESGCGKSTTARAILQLPRPTGGTVRFDGRDLTKLSDAGMRSVRRRLQVILQDPIASLNPRRKVRDIVAEGLAIWGLADRDERVHRAMEAVGLDPDATGDRLPSEFSGGQCQRISIARALALEPEMIICDEPVSALDVSVQAQIVNLLEDLKDQYGLTLVFVSHDLSVVRIVSDRVMVMYLGKVCEIGPVTDLFDYPKHPYTKMLLDALPVPDPDVKRASVQSHGEIPSVISPPTGCRFRTRCARATSYCAEVEPQMTELDGGRYVSCHFPLNAGSGAVLRQ</sequence>
<dbReference type="AlphaFoldDB" id="A0A2S8IMS5"/>
<proteinExistence type="inferred from homology"/>
<dbReference type="EMBL" id="PUIO01000067">
    <property type="protein sequence ID" value="PQP16077.1"/>
    <property type="molecule type" value="Genomic_DNA"/>
</dbReference>
<dbReference type="GO" id="GO:0005524">
    <property type="term" value="F:ATP binding"/>
    <property type="evidence" value="ECO:0007669"/>
    <property type="project" value="UniProtKB-KW"/>
</dbReference>
<dbReference type="SMART" id="SM00382">
    <property type="entry name" value="AAA"/>
    <property type="match status" value="1"/>
</dbReference>
<dbReference type="PANTHER" id="PTHR43776">
    <property type="entry name" value="TRANSPORT ATP-BINDING PROTEIN"/>
    <property type="match status" value="1"/>
</dbReference>
<dbReference type="FunFam" id="3.40.50.300:FF:000016">
    <property type="entry name" value="Oligopeptide ABC transporter ATP-binding component"/>
    <property type="match status" value="1"/>
</dbReference>
<dbReference type="PROSITE" id="PS00211">
    <property type="entry name" value="ABC_TRANSPORTER_1"/>
    <property type="match status" value="1"/>
</dbReference>
<dbReference type="InterPro" id="IPR003439">
    <property type="entry name" value="ABC_transporter-like_ATP-bd"/>
</dbReference>
<dbReference type="GO" id="GO:0055085">
    <property type="term" value="P:transmembrane transport"/>
    <property type="evidence" value="ECO:0007669"/>
    <property type="project" value="UniProtKB-ARBA"/>
</dbReference>
<dbReference type="Pfam" id="PF00005">
    <property type="entry name" value="ABC_tran"/>
    <property type="match status" value="1"/>
</dbReference>
<evidence type="ECO:0000259" key="5">
    <source>
        <dbReference type="PROSITE" id="PS50893"/>
    </source>
</evidence>
<evidence type="ECO:0000256" key="2">
    <source>
        <dbReference type="ARBA" id="ARBA00022448"/>
    </source>
</evidence>
<evidence type="ECO:0000313" key="6">
    <source>
        <dbReference type="EMBL" id="PQP16077.1"/>
    </source>
</evidence>
<evidence type="ECO:0000256" key="3">
    <source>
        <dbReference type="ARBA" id="ARBA00022741"/>
    </source>
</evidence>
<comment type="similarity">
    <text evidence="1">Belongs to the ABC transporter superfamily.</text>
</comment>
<dbReference type="NCBIfam" id="TIGR01727">
    <property type="entry name" value="oligo_HPY"/>
    <property type="match status" value="1"/>
</dbReference>
<accession>A0A2S8IMS5</accession>
<dbReference type="Pfam" id="PF08352">
    <property type="entry name" value="oligo_HPY"/>
    <property type="match status" value="1"/>
</dbReference>
<feature type="domain" description="ABC transporter" evidence="5">
    <location>
        <begin position="18"/>
        <end position="258"/>
    </location>
</feature>
<keyword evidence="2" id="KW-0813">Transport</keyword>
<evidence type="ECO:0000256" key="4">
    <source>
        <dbReference type="ARBA" id="ARBA00022840"/>
    </source>
</evidence>
<reference evidence="7" key="1">
    <citation type="submission" date="2018-02" db="EMBL/GenBank/DDBJ databases">
        <title>Draft genome sequencing of Rhodococcus opacus KU647198.</title>
        <authorList>
            <person name="Zheng B.-X."/>
        </authorList>
    </citation>
    <scope>NUCLEOTIDE SEQUENCE [LARGE SCALE GENOMIC DNA]</scope>
    <source>
        <strain evidence="7">04-OD7</strain>
    </source>
</reference>
<dbReference type="PROSITE" id="PS50893">
    <property type="entry name" value="ABC_TRANSPORTER_2"/>
    <property type="match status" value="1"/>
</dbReference>
<evidence type="ECO:0000313" key="7">
    <source>
        <dbReference type="Proteomes" id="UP000239290"/>
    </source>
</evidence>
<keyword evidence="3" id="KW-0547">Nucleotide-binding</keyword>
<dbReference type="GO" id="GO:0016887">
    <property type="term" value="F:ATP hydrolysis activity"/>
    <property type="evidence" value="ECO:0007669"/>
    <property type="project" value="InterPro"/>
</dbReference>
<gene>
    <name evidence="6" type="ORF">C5613_36955</name>
</gene>
<name>A0A2S8IMS5_RHOOP</name>
<dbReference type="InterPro" id="IPR003593">
    <property type="entry name" value="AAA+_ATPase"/>
</dbReference>
<evidence type="ECO:0000256" key="1">
    <source>
        <dbReference type="ARBA" id="ARBA00005417"/>
    </source>
</evidence>
<dbReference type="InterPro" id="IPR027417">
    <property type="entry name" value="P-loop_NTPase"/>
</dbReference>
<dbReference type="GO" id="GO:0015833">
    <property type="term" value="P:peptide transport"/>
    <property type="evidence" value="ECO:0007669"/>
    <property type="project" value="InterPro"/>
</dbReference>
<dbReference type="PANTHER" id="PTHR43776:SF7">
    <property type="entry name" value="D,D-DIPEPTIDE TRANSPORT ATP-BINDING PROTEIN DDPF-RELATED"/>
    <property type="match status" value="1"/>
</dbReference>
<organism evidence="6 7">
    <name type="scientific">Rhodococcus opacus</name>
    <name type="common">Nocardia opaca</name>
    <dbReference type="NCBI Taxonomy" id="37919"/>
    <lineage>
        <taxon>Bacteria</taxon>
        <taxon>Bacillati</taxon>
        <taxon>Actinomycetota</taxon>
        <taxon>Actinomycetes</taxon>
        <taxon>Mycobacteriales</taxon>
        <taxon>Nocardiaceae</taxon>
        <taxon>Rhodococcus</taxon>
    </lineage>
</organism>
<dbReference type="RefSeq" id="WP_105422262.1">
    <property type="nucleotide sequence ID" value="NZ_PUIO01000067.1"/>
</dbReference>
<dbReference type="InterPro" id="IPR013563">
    <property type="entry name" value="Oligopep_ABC_C"/>
</dbReference>
<dbReference type="InterPro" id="IPR050319">
    <property type="entry name" value="ABC_transp_ATP-bind"/>
</dbReference>
<comment type="caution">
    <text evidence="6">The sequence shown here is derived from an EMBL/GenBank/DDBJ whole genome shotgun (WGS) entry which is preliminary data.</text>
</comment>
<dbReference type="Gene3D" id="3.40.50.300">
    <property type="entry name" value="P-loop containing nucleotide triphosphate hydrolases"/>
    <property type="match status" value="1"/>
</dbReference>